<evidence type="ECO:0000313" key="2">
    <source>
        <dbReference type="Proteomes" id="UP000184404"/>
    </source>
</evidence>
<name>A0A1M4UKH7_9FIRM</name>
<gene>
    <name evidence="1" type="ORF">SAMN02745190_00695</name>
</gene>
<reference evidence="1 2" key="1">
    <citation type="submission" date="2016-11" db="EMBL/GenBank/DDBJ databases">
        <authorList>
            <person name="Jaros S."/>
            <person name="Januszkiewicz K."/>
            <person name="Wedrychowicz H."/>
        </authorList>
    </citation>
    <scope>NUCLEOTIDE SEQUENCE [LARGE SCALE GENOMIC DNA]</scope>
    <source>
        <strain evidence="1 2">DSM 10502</strain>
    </source>
</reference>
<dbReference type="AlphaFoldDB" id="A0A1M4UKH7"/>
<organism evidence="1 2">
    <name type="scientific">Schwartzia succinivorans DSM 10502</name>
    <dbReference type="NCBI Taxonomy" id="1123243"/>
    <lineage>
        <taxon>Bacteria</taxon>
        <taxon>Bacillati</taxon>
        <taxon>Bacillota</taxon>
        <taxon>Negativicutes</taxon>
        <taxon>Selenomonadales</taxon>
        <taxon>Selenomonadaceae</taxon>
        <taxon>Schwartzia</taxon>
    </lineage>
</organism>
<keyword evidence="2" id="KW-1185">Reference proteome</keyword>
<dbReference type="Proteomes" id="UP000184404">
    <property type="component" value="Unassembled WGS sequence"/>
</dbReference>
<dbReference type="STRING" id="1123243.SAMN02745190_00695"/>
<proteinExistence type="predicted"/>
<accession>A0A1M4UKH7</accession>
<sequence length="200" mass="22015">MSYMSGMMLGLAFGKKVRSLLKGCPAKTEAAAFTLARAIPGRRRYYAKRLIGNEELAKLLETSLVKLDYVDEVKASHITGSLLIVYHGNESKLDAVVSYLATRVFGMSAKEPQIGAADNALSHEGSAETLASFGQSVRGTFNAFNRHIKMLTGGWFDLPSLLSLLFTIRGLQKILVLKQLPPGPQLIWWAFSLLRGWRIA</sequence>
<dbReference type="OrthoDB" id="9787563at2"/>
<protein>
    <submittedName>
        <fullName evidence="1">Uncharacterized protein</fullName>
    </submittedName>
</protein>
<dbReference type="Pfam" id="PF19991">
    <property type="entry name" value="HMA_2"/>
    <property type="match status" value="1"/>
</dbReference>
<evidence type="ECO:0000313" key="1">
    <source>
        <dbReference type="EMBL" id="SHE57187.1"/>
    </source>
</evidence>
<dbReference type="RefSeq" id="WP_072934804.1">
    <property type="nucleotide sequence ID" value="NZ_FQUG01000003.1"/>
</dbReference>
<dbReference type="EMBL" id="FQUG01000003">
    <property type="protein sequence ID" value="SHE57187.1"/>
    <property type="molecule type" value="Genomic_DNA"/>
</dbReference>